<sequence>MITRNVGKMDRSARIVLGLALFAGYFASSDSSYSWLYLVGGAIGLITGVLGSCGIYSALGITTCRAK</sequence>
<organism evidence="3 4">
    <name type="scientific">Aliishimia ponticola</name>
    <dbReference type="NCBI Taxonomy" id="2499833"/>
    <lineage>
        <taxon>Bacteria</taxon>
        <taxon>Pseudomonadati</taxon>
        <taxon>Pseudomonadota</taxon>
        <taxon>Alphaproteobacteria</taxon>
        <taxon>Rhodobacterales</taxon>
        <taxon>Paracoccaceae</taxon>
        <taxon>Aliishimia</taxon>
    </lineage>
</organism>
<keyword evidence="1" id="KW-1133">Transmembrane helix</keyword>
<proteinExistence type="predicted"/>
<protein>
    <submittedName>
        <fullName evidence="3">DUF2892 domain-containing protein</fullName>
    </submittedName>
</protein>
<accession>A0A4V3XKU5</accession>
<comment type="caution">
    <text evidence="3">The sequence shown here is derived from an EMBL/GenBank/DDBJ whole genome shotgun (WGS) entry which is preliminary data.</text>
</comment>
<name>A0A4V3XKU5_9RHOB</name>
<dbReference type="InterPro" id="IPR021309">
    <property type="entry name" value="YgaP-like_TM"/>
</dbReference>
<feature type="domain" description="Inner membrane protein YgaP-like transmembrane" evidence="2">
    <location>
        <begin position="3"/>
        <end position="67"/>
    </location>
</feature>
<evidence type="ECO:0000256" key="1">
    <source>
        <dbReference type="SAM" id="Phobius"/>
    </source>
</evidence>
<dbReference type="OrthoDB" id="9804804at2"/>
<keyword evidence="4" id="KW-1185">Reference proteome</keyword>
<gene>
    <name evidence="3" type="ORF">E4Z66_01875</name>
</gene>
<evidence type="ECO:0000313" key="4">
    <source>
        <dbReference type="Proteomes" id="UP000306602"/>
    </source>
</evidence>
<feature type="transmembrane region" description="Helical" evidence="1">
    <location>
        <begin position="34"/>
        <end position="59"/>
    </location>
</feature>
<dbReference type="RefSeq" id="WP_136461236.1">
    <property type="nucleotide sequence ID" value="NZ_SRKY01000001.1"/>
</dbReference>
<dbReference type="AlphaFoldDB" id="A0A4V3XKU5"/>
<keyword evidence="1" id="KW-0812">Transmembrane</keyword>
<reference evidence="3 4" key="1">
    <citation type="submission" date="2019-04" db="EMBL/GenBank/DDBJ databases">
        <title>Shimia ponticola sp. nov., isolated from seawater.</title>
        <authorList>
            <person name="Kim Y.-O."/>
            <person name="Yoon J.-H."/>
        </authorList>
    </citation>
    <scope>NUCLEOTIDE SEQUENCE [LARGE SCALE GENOMIC DNA]</scope>
    <source>
        <strain evidence="3 4">MYP11</strain>
    </source>
</reference>
<dbReference type="Proteomes" id="UP000306602">
    <property type="component" value="Unassembled WGS sequence"/>
</dbReference>
<evidence type="ECO:0000313" key="3">
    <source>
        <dbReference type="EMBL" id="THH38343.1"/>
    </source>
</evidence>
<dbReference type="Pfam" id="PF11127">
    <property type="entry name" value="YgaP-like_TM"/>
    <property type="match status" value="1"/>
</dbReference>
<feature type="transmembrane region" description="Helical" evidence="1">
    <location>
        <begin position="12"/>
        <end position="28"/>
    </location>
</feature>
<dbReference type="EMBL" id="SRKY01000001">
    <property type="protein sequence ID" value="THH38343.1"/>
    <property type="molecule type" value="Genomic_DNA"/>
</dbReference>
<keyword evidence="1" id="KW-0472">Membrane</keyword>
<evidence type="ECO:0000259" key="2">
    <source>
        <dbReference type="Pfam" id="PF11127"/>
    </source>
</evidence>